<reference evidence="8 9" key="1">
    <citation type="submission" date="2020-04" db="EMBL/GenBank/DDBJ databases">
        <title>Description of novel Gluconacetobacter.</title>
        <authorList>
            <person name="Sombolestani A."/>
        </authorList>
    </citation>
    <scope>NUCLEOTIDE SEQUENCE [LARGE SCALE GENOMIC DNA]</scope>
    <source>
        <strain evidence="8 9">LMG 27800</strain>
    </source>
</reference>
<dbReference type="RefSeq" id="WP_182949062.1">
    <property type="nucleotide sequence ID" value="NZ_JABEQK010000004.1"/>
</dbReference>
<keyword evidence="2" id="KW-1003">Cell membrane</keyword>
<feature type="transmembrane region" description="Helical" evidence="6">
    <location>
        <begin position="126"/>
        <end position="148"/>
    </location>
</feature>
<organism evidence="8 9">
    <name type="scientific">Gluconacetobacter takamatsuzukensis</name>
    <dbReference type="NCBI Taxonomy" id="1286190"/>
    <lineage>
        <taxon>Bacteria</taxon>
        <taxon>Pseudomonadati</taxon>
        <taxon>Pseudomonadota</taxon>
        <taxon>Alphaproteobacteria</taxon>
        <taxon>Acetobacterales</taxon>
        <taxon>Acetobacteraceae</taxon>
        <taxon>Gluconacetobacter</taxon>
    </lineage>
</organism>
<evidence type="ECO:0000256" key="1">
    <source>
        <dbReference type="ARBA" id="ARBA00004651"/>
    </source>
</evidence>
<evidence type="ECO:0000313" key="9">
    <source>
        <dbReference type="Proteomes" id="UP000540556"/>
    </source>
</evidence>
<keyword evidence="9" id="KW-1185">Reference proteome</keyword>
<protein>
    <submittedName>
        <fullName evidence="8">Type II secretion system F family protein</fullName>
    </submittedName>
</protein>
<accession>A0A7W4KDD3</accession>
<gene>
    <name evidence="8" type="ORF">HLH27_07180</name>
</gene>
<evidence type="ECO:0000256" key="6">
    <source>
        <dbReference type="SAM" id="Phobius"/>
    </source>
</evidence>
<feature type="transmembrane region" description="Helical" evidence="6">
    <location>
        <begin position="274"/>
        <end position="302"/>
    </location>
</feature>
<evidence type="ECO:0000259" key="7">
    <source>
        <dbReference type="Pfam" id="PF00482"/>
    </source>
</evidence>
<evidence type="ECO:0000256" key="4">
    <source>
        <dbReference type="ARBA" id="ARBA00022989"/>
    </source>
</evidence>
<feature type="transmembrane region" description="Helical" evidence="6">
    <location>
        <begin position="97"/>
        <end position="120"/>
    </location>
</feature>
<keyword evidence="5 6" id="KW-0472">Membrane</keyword>
<proteinExistence type="predicted"/>
<comment type="subcellular location">
    <subcellularLocation>
        <location evidence="1">Cell membrane</location>
        <topology evidence="1">Multi-pass membrane protein</topology>
    </subcellularLocation>
</comment>
<dbReference type="PANTHER" id="PTHR35007">
    <property type="entry name" value="INTEGRAL MEMBRANE PROTEIN-RELATED"/>
    <property type="match status" value="1"/>
</dbReference>
<keyword evidence="3 6" id="KW-0812">Transmembrane</keyword>
<feature type="transmembrane region" description="Helical" evidence="6">
    <location>
        <begin position="6"/>
        <end position="25"/>
    </location>
</feature>
<evidence type="ECO:0000313" key="8">
    <source>
        <dbReference type="EMBL" id="MBB2204800.1"/>
    </source>
</evidence>
<dbReference type="AlphaFoldDB" id="A0A7W4KDD3"/>
<dbReference type="PANTHER" id="PTHR35007:SF2">
    <property type="entry name" value="PILUS ASSEMBLE PROTEIN"/>
    <property type="match status" value="1"/>
</dbReference>
<comment type="caution">
    <text evidence="8">The sequence shown here is derived from an EMBL/GenBank/DDBJ whole genome shotgun (WGS) entry which is preliminary data.</text>
</comment>
<dbReference type="EMBL" id="JABEQK010000004">
    <property type="protein sequence ID" value="MBB2204800.1"/>
    <property type="molecule type" value="Genomic_DNA"/>
</dbReference>
<dbReference type="InterPro" id="IPR018076">
    <property type="entry name" value="T2SS_GspF_dom"/>
</dbReference>
<evidence type="ECO:0000256" key="5">
    <source>
        <dbReference type="ARBA" id="ARBA00023136"/>
    </source>
</evidence>
<evidence type="ECO:0000256" key="3">
    <source>
        <dbReference type="ARBA" id="ARBA00022692"/>
    </source>
</evidence>
<keyword evidence="4 6" id="KW-1133">Transmembrane helix</keyword>
<dbReference type="Pfam" id="PF00482">
    <property type="entry name" value="T2SSF"/>
    <property type="match status" value="1"/>
</dbReference>
<evidence type="ECO:0000256" key="2">
    <source>
        <dbReference type="ARBA" id="ARBA00022475"/>
    </source>
</evidence>
<name>A0A7W4KDD3_9PROT</name>
<feature type="domain" description="Type II secretion system protein GspF" evidence="7">
    <location>
        <begin position="167"/>
        <end position="295"/>
    </location>
</feature>
<sequence length="305" mass="34120">MMIRYLLAVMVVLLLVGCTLLLHLYNKKWNQRQERLLHLEKYKPDGERTVSRKKLTLNDLVHDVGYYIAQLNVIPKKTIDEMFQSLSSSGASQYRNFYIFIGAKIMLLAGGVVLGIYFFLELGDGFLTHLVLPVAMPVVGLLAPDYVLNSMHKKYLKEVDAGMADALDLLTICVDAGMPIEAAIQRVGKDMEAINKSAANELNLTSRDMSVLPDRYGVFRQMARRTGLAVMNQLATVLIQSFEVGAPLAQALRTLSEDVKNDTMLRYQSRVAQLSVYLTLPMVLFILPVIFIVVIGPALIALKLR</sequence>
<dbReference type="Proteomes" id="UP000540556">
    <property type="component" value="Unassembled WGS sequence"/>
</dbReference>
<dbReference type="GO" id="GO:0005886">
    <property type="term" value="C:plasma membrane"/>
    <property type="evidence" value="ECO:0007669"/>
    <property type="project" value="UniProtKB-SubCell"/>
</dbReference>
<dbReference type="PROSITE" id="PS51257">
    <property type="entry name" value="PROKAR_LIPOPROTEIN"/>
    <property type="match status" value="1"/>
</dbReference>